<feature type="signal peptide" evidence="2">
    <location>
        <begin position="1"/>
        <end position="19"/>
    </location>
</feature>
<dbReference type="EMBL" id="QFYP01000001">
    <property type="protein sequence ID" value="RAK60207.1"/>
    <property type="molecule type" value="Genomic_DNA"/>
</dbReference>
<keyword evidence="2" id="KW-0732">Signal</keyword>
<dbReference type="InterPro" id="IPR021647">
    <property type="entry name" value="CusF_Ec"/>
</dbReference>
<proteinExistence type="predicted"/>
<comment type="caution">
    <text evidence="3">The sequence shown here is derived from an EMBL/GenBank/DDBJ whole genome shotgun (WGS) entry which is preliminary data.</text>
</comment>
<dbReference type="Proteomes" id="UP000249842">
    <property type="component" value="Unassembled WGS sequence"/>
</dbReference>
<dbReference type="RefSeq" id="WP_111457500.1">
    <property type="nucleotide sequence ID" value="NZ_QFYP01000001.1"/>
</dbReference>
<organism evidence="3 4">
    <name type="scientific">Phenylobacterium hankyongense</name>
    <dbReference type="NCBI Taxonomy" id="1813876"/>
    <lineage>
        <taxon>Bacteria</taxon>
        <taxon>Pseudomonadati</taxon>
        <taxon>Pseudomonadota</taxon>
        <taxon>Alphaproteobacteria</taxon>
        <taxon>Caulobacterales</taxon>
        <taxon>Caulobacteraceae</taxon>
        <taxon>Phenylobacterium</taxon>
    </lineage>
</organism>
<feature type="region of interest" description="Disordered" evidence="1">
    <location>
        <begin position="34"/>
        <end position="55"/>
    </location>
</feature>
<evidence type="ECO:0000313" key="3">
    <source>
        <dbReference type="EMBL" id="RAK60207.1"/>
    </source>
</evidence>
<sequence length="138" mass="13352">MKRLVLTLAALTLAGGLAACGKKEPVAATEPGAEPATAAVATPAPAAPAASKGGDMAAMGMAGDAKMAKGTGKVTAVDAEAGTITLDHGPIPEAGWPAMTMVFKAGPPVTSAVKVGDTVAFDVKLQGGAGEVTAVQKQ</sequence>
<accession>A0A328B004</accession>
<protein>
    <submittedName>
        <fullName evidence="3">Copper-binding protein</fullName>
    </submittedName>
</protein>
<dbReference type="InterPro" id="IPR042230">
    <property type="entry name" value="CusF_sf"/>
</dbReference>
<dbReference type="PROSITE" id="PS51257">
    <property type="entry name" value="PROKAR_LIPOPROTEIN"/>
    <property type="match status" value="1"/>
</dbReference>
<evidence type="ECO:0000256" key="1">
    <source>
        <dbReference type="SAM" id="MobiDB-lite"/>
    </source>
</evidence>
<dbReference type="Gene3D" id="2.40.50.320">
    <property type="entry name" value="Copper binding periplasmic protein CusF"/>
    <property type="match status" value="1"/>
</dbReference>
<name>A0A328B004_9CAUL</name>
<feature type="chain" id="PRO_5016257480" evidence="2">
    <location>
        <begin position="20"/>
        <end position="138"/>
    </location>
</feature>
<reference evidence="4" key="1">
    <citation type="submission" date="2018-05" db="EMBL/GenBank/DDBJ databases">
        <authorList>
            <person name="Li X."/>
        </authorList>
    </citation>
    <scope>NUCLEOTIDE SEQUENCE [LARGE SCALE GENOMIC DNA]</scope>
    <source>
        <strain evidence="4">HKS-05</strain>
    </source>
</reference>
<dbReference type="AlphaFoldDB" id="A0A328B004"/>
<dbReference type="Pfam" id="PF11604">
    <property type="entry name" value="CusF_Ec"/>
    <property type="match status" value="1"/>
</dbReference>
<gene>
    <name evidence="3" type="ORF">DJ021_10545</name>
</gene>
<dbReference type="OrthoDB" id="5771277at2"/>
<keyword evidence="4" id="KW-1185">Reference proteome</keyword>
<evidence type="ECO:0000313" key="4">
    <source>
        <dbReference type="Proteomes" id="UP000249842"/>
    </source>
</evidence>
<evidence type="ECO:0000256" key="2">
    <source>
        <dbReference type="SAM" id="SignalP"/>
    </source>
</evidence>